<sequence>YYCTNITITGGEYYNNSNGIYVYQSTYTNITDGDYHDNFMGIYSTDHSLYTNVTNCLTRNNSQHGIWFQGNSYSTITDCTVSNNVYYGIYMCPGDLANAVSSNITAINNTIYGSGSKGFFICRSPNSFLQNNIIYNNGWNFDVYGETIEEYYHNIGPSNTINGKLIYYIVETDDFILEGTSNVGYLALISSTNAILRNLDLPGVGVMLTNTTYSTFVNIKFYNSGIGLQLTRGSSHNSITNCVFYNNT</sequence>
<dbReference type="AlphaFoldDB" id="X1B070"/>
<dbReference type="InterPro" id="IPR006626">
    <property type="entry name" value="PbH1"/>
</dbReference>
<dbReference type="EMBL" id="BART01013149">
    <property type="protein sequence ID" value="GAG89024.1"/>
    <property type="molecule type" value="Genomic_DNA"/>
</dbReference>
<dbReference type="InterPro" id="IPR011050">
    <property type="entry name" value="Pectin_lyase_fold/virulence"/>
</dbReference>
<dbReference type="NCBIfam" id="TIGR03804">
    <property type="entry name" value="para_beta_helix"/>
    <property type="match status" value="3"/>
</dbReference>
<dbReference type="InterPro" id="IPR022441">
    <property type="entry name" value="Para_beta_helix_rpt-2"/>
</dbReference>
<dbReference type="Pfam" id="PF13229">
    <property type="entry name" value="Beta_helix"/>
    <property type="match status" value="1"/>
</dbReference>
<reference evidence="2" key="1">
    <citation type="journal article" date="2014" name="Front. Microbiol.">
        <title>High frequency of phylogenetically diverse reductive dehalogenase-homologous genes in deep subseafloor sedimentary metagenomes.</title>
        <authorList>
            <person name="Kawai M."/>
            <person name="Futagami T."/>
            <person name="Toyoda A."/>
            <person name="Takaki Y."/>
            <person name="Nishi S."/>
            <person name="Hori S."/>
            <person name="Arai W."/>
            <person name="Tsubouchi T."/>
            <person name="Morono Y."/>
            <person name="Uchiyama I."/>
            <person name="Ito T."/>
            <person name="Fujiyama A."/>
            <person name="Inagaki F."/>
            <person name="Takami H."/>
        </authorList>
    </citation>
    <scope>NUCLEOTIDE SEQUENCE</scope>
    <source>
        <strain evidence="2">Expedition CK06-06</strain>
    </source>
</reference>
<evidence type="ECO:0000259" key="1">
    <source>
        <dbReference type="Pfam" id="PF13229"/>
    </source>
</evidence>
<dbReference type="Gene3D" id="2.160.20.10">
    <property type="entry name" value="Single-stranded right-handed beta-helix, Pectin lyase-like"/>
    <property type="match status" value="1"/>
</dbReference>
<comment type="caution">
    <text evidence="2">The sequence shown here is derived from an EMBL/GenBank/DDBJ whole genome shotgun (WGS) entry which is preliminary data.</text>
</comment>
<name>X1B070_9ZZZZ</name>
<feature type="non-terminal residue" evidence="2">
    <location>
        <position position="248"/>
    </location>
</feature>
<gene>
    <name evidence="2" type="ORF">S01H4_27059</name>
</gene>
<accession>X1B070</accession>
<dbReference type="InterPro" id="IPR039448">
    <property type="entry name" value="Beta_helix"/>
</dbReference>
<feature type="non-terminal residue" evidence="2">
    <location>
        <position position="1"/>
    </location>
</feature>
<organism evidence="2">
    <name type="scientific">marine sediment metagenome</name>
    <dbReference type="NCBI Taxonomy" id="412755"/>
    <lineage>
        <taxon>unclassified sequences</taxon>
        <taxon>metagenomes</taxon>
        <taxon>ecological metagenomes</taxon>
    </lineage>
</organism>
<dbReference type="SUPFAM" id="SSF51126">
    <property type="entry name" value="Pectin lyase-like"/>
    <property type="match status" value="2"/>
</dbReference>
<feature type="domain" description="Right handed beta helix" evidence="1">
    <location>
        <begin position="4"/>
        <end position="138"/>
    </location>
</feature>
<protein>
    <recommendedName>
        <fullName evidence="1">Right handed beta helix domain-containing protein</fullName>
    </recommendedName>
</protein>
<dbReference type="InterPro" id="IPR012334">
    <property type="entry name" value="Pectin_lyas_fold"/>
</dbReference>
<proteinExistence type="predicted"/>
<evidence type="ECO:0000313" key="2">
    <source>
        <dbReference type="EMBL" id="GAG89024.1"/>
    </source>
</evidence>
<dbReference type="SMART" id="SM00710">
    <property type="entry name" value="PbH1"/>
    <property type="match status" value="7"/>
</dbReference>